<feature type="transmembrane region" description="Helical" evidence="5">
    <location>
        <begin position="426"/>
        <end position="448"/>
    </location>
</feature>
<dbReference type="InterPro" id="IPR036928">
    <property type="entry name" value="AS_sf"/>
</dbReference>
<organism evidence="8 9">
    <name type="scientific">Durusdinium trenchii</name>
    <dbReference type="NCBI Taxonomy" id="1381693"/>
    <lineage>
        <taxon>Eukaryota</taxon>
        <taxon>Sar</taxon>
        <taxon>Alveolata</taxon>
        <taxon>Dinophyceae</taxon>
        <taxon>Suessiales</taxon>
        <taxon>Symbiodiniaceae</taxon>
        <taxon>Durusdinium</taxon>
    </lineage>
</organism>
<gene>
    <name evidence="8" type="ORF">CCMP2556_LOCUS47910</name>
</gene>
<dbReference type="Pfam" id="PF21986">
    <property type="entry name" value="AH_C"/>
    <property type="match status" value="1"/>
</dbReference>
<dbReference type="InterPro" id="IPR023631">
    <property type="entry name" value="Amidase_dom"/>
</dbReference>
<dbReference type="SUPFAM" id="SSF103473">
    <property type="entry name" value="MFS general substrate transporter"/>
    <property type="match status" value="1"/>
</dbReference>
<comment type="subcellular location">
    <subcellularLocation>
        <location evidence="1">Membrane</location>
        <topology evidence="1">Multi-pass membrane protein</topology>
    </subcellularLocation>
</comment>
<dbReference type="InterPro" id="IPR023395">
    <property type="entry name" value="MCP_dom_sf"/>
</dbReference>
<dbReference type="SUPFAM" id="SSF75304">
    <property type="entry name" value="Amidase signature (AS) enzymes"/>
    <property type="match status" value="2"/>
</dbReference>
<evidence type="ECO:0000256" key="3">
    <source>
        <dbReference type="ARBA" id="ARBA00023136"/>
    </source>
</evidence>
<feature type="transmembrane region" description="Helical" evidence="5">
    <location>
        <begin position="460"/>
        <end position="479"/>
    </location>
</feature>
<dbReference type="InterPro" id="IPR029063">
    <property type="entry name" value="SAM-dependent_MTases_sf"/>
</dbReference>
<accession>A0ABP0RM01</accession>
<dbReference type="SUPFAM" id="SSF53335">
    <property type="entry name" value="S-adenosyl-L-methionine-dependent methyltransferases"/>
    <property type="match status" value="1"/>
</dbReference>
<evidence type="ECO:0000313" key="8">
    <source>
        <dbReference type="EMBL" id="CAK9101641.1"/>
    </source>
</evidence>
<evidence type="ECO:0000313" key="9">
    <source>
        <dbReference type="Proteomes" id="UP001642484"/>
    </source>
</evidence>
<evidence type="ECO:0000259" key="7">
    <source>
        <dbReference type="Pfam" id="PF21986"/>
    </source>
</evidence>
<dbReference type="Gene3D" id="3.10.490.10">
    <property type="entry name" value="Gamma-glutamyl cyclotransferase-like"/>
    <property type="match status" value="1"/>
</dbReference>
<evidence type="ECO:0000256" key="1">
    <source>
        <dbReference type="ARBA" id="ARBA00004141"/>
    </source>
</evidence>
<feature type="repeat" description="Solcar" evidence="4">
    <location>
        <begin position="102"/>
        <end position="188"/>
    </location>
</feature>
<evidence type="ECO:0000259" key="6">
    <source>
        <dbReference type="Pfam" id="PF01425"/>
    </source>
</evidence>
<feature type="domain" description="Allophanate hydrolase C-terminal" evidence="7">
    <location>
        <begin position="1539"/>
        <end position="1668"/>
    </location>
</feature>
<dbReference type="Gene3D" id="1.20.58.1700">
    <property type="match status" value="1"/>
</dbReference>
<dbReference type="Proteomes" id="UP001642484">
    <property type="component" value="Unassembled WGS sequence"/>
</dbReference>
<dbReference type="Gene3D" id="3.90.1300.10">
    <property type="entry name" value="Amidase signature (AS) domain"/>
    <property type="match status" value="2"/>
</dbReference>
<dbReference type="InterPro" id="IPR036259">
    <property type="entry name" value="MFS_trans_sf"/>
</dbReference>
<dbReference type="InterPro" id="IPR018108">
    <property type="entry name" value="MCP_transmembrane"/>
</dbReference>
<dbReference type="InterPro" id="IPR000120">
    <property type="entry name" value="Amidase"/>
</dbReference>
<dbReference type="Pfam" id="PF07690">
    <property type="entry name" value="MFS_1"/>
    <property type="match status" value="1"/>
</dbReference>
<dbReference type="PANTHER" id="PTHR11895:SF169">
    <property type="entry name" value="GLUTAMYL-TRNA(GLN) AMIDOTRANSFERASE"/>
    <property type="match status" value="1"/>
</dbReference>
<dbReference type="EMBL" id="CAXAMN010026251">
    <property type="protein sequence ID" value="CAK9101641.1"/>
    <property type="molecule type" value="Genomic_DNA"/>
</dbReference>
<keyword evidence="2 4" id="KW-0812">Transmembrane</keyword>
<protein>
    <submittedName>
        <fullName evidence="8">Uncharacterized protein</fullName>
    </submittedName>
</protein>
<keyword evidence="3 4" id="KW-0472">Membrane</keyword>
<evidence type="ECO:0000256" key="2">
    <source>
        <dbReference type="ARBA" id="ARBA00022692"/>
    </source>
</evidence>
<keyword evidence="9" id="KW-1185">Reference proteome</keyword>
<dbReference type="InterPro" id="IPR053844">
    <property type="entry name" value="AH_C"/>
</dbReference>
<dbReference type="InterPro" id="IPR011701">
    <property type="entry name" value="MFS"/>
</dbReference>
<feature type="transmembrane region" description="Helical" evidence="5">
    <location>
        <begin position="532"/>
        <end position="552"/>
    </location>
</feature>
<dbReference type="Gene3D" id="1.20.1720.10">
    <property type="entry name" value="Multidrug resistance protein D"/>
    <property type="match status" value="1"/>
</dbReference>
<name>A0ABP0RM01_9DINO</name>
<dbReference type="PANTHER" id="PTHR11895">
    <property type="entry name" value="TRANSAMIDASE"/>
    <property type="match status" value="1"/>
</dbReference>
<evidence type="ECO:0000256" key="4">
    <source>
        <dbReference type="PROSITE-ProRule" id="PRU00282"/>
    </source>
</evidence>
<comment type="caution">
    <text evidence="8">The sequence shown here is derived from an EMBL/GenBank/DDBJ whole genome shotgun (WGS) entry which is preliminary data.</text>
</comment>
<dbReference type="Pfam" id="PF01425">
    <property type="entry name" value="Amidase"/>
    <property type="match status" value="1"/>
</dbReference>
<dbReference type="PROSITE" id="PS50920">
    <property type="entry name" value="SOLCAR"/>
    <property type="match status" value="1"/>
</dbReference>
<proteinExistence type="predicted"/>
<feature type="transmembrane region" description="Helical" evidence="5">
    <location>
        <begin position="499"/>
        <end position="520"/>
    </location>
</feature>
<dbReference type="Pfam" id="PF00153">
    <property type="entry name" value="Mito_carr"/>
    <property type="match status" value="2"/>
</dbReference>
<dbReference type="Gene3D" id="1.50.40.10">
    <property type="entry name" value="Mitochondrial carrier domain"/>
    <property type="match status" value="1"/>
</dbReference>
<sequence>MDATQAKRFGCSVTAGLVAGFITNPTETIRVRWQVLSMTSSGETGGLLQFARRIIASEGLIRGLWMPGCSGWMASFGGAFGVRMGIYESVRCGIESTTGLSRSPKTAFMAGLCTGSIANAVCCPFFQAKNRLQAQGAATQRGGLLQELVAITKESGFTGLYRGVPALFMRGGLIAGGQLFGYDTTKRFMVSKGVQEGPVVHLASSSVSAVSAVMASAPADVVLNRYQAGPRLGIKYPSLLHVASELLRFACHLQDRRAFGFLQGRGAQRGEVFTVAPMRTGRDAWRDAWGQTHESKATIGNLNEAMKWLLLILLRASSASHLLSKSDDTGTVWEEDSERCGMNEMNNLLQISVEVEFFANAVSKNALRALPHNLSDWPVPSQSLSLLVAPLQAVNERLNETQSSRLVIAEPTMPTPFMTLQHVSNILVACTFVCLLFLWANVLCRGLPCKATQHSSVKHGCPTSWVVFMGMVYTFTYFTTDQYVPSLPQMGIDLSGSQALMSATVQMNFVVKAVAGIFTAGLSDRIGRRPTLLVCMFLLSLASFCCGCAGRVEWFVAARILQGIGESVEPVIFAMTRDYFPNPEQRFGIVAALQMMSIGGMLVAGATPGGTWHVARGAAAATRRRPADRAVPVLPAAESCERAAKADRNEWIYLVPKEQVLAEAKTLETRASSMTEEERQRELPLLGSTFAVKDNLMVKGLPTTNAMDYRAPRRPPLAHESAAVVQKLQDAGAIVVGKTNLDCAATGLVGVRSPYGACQNALDRSFLSGGSSSGSGVAVALGQVTFSLGTDTAGSGRVPAALNNIVGLKASRGLLSTHGLLPACKSLDCVSIFSLTVQEARYLHFLEIGTSNFRTLVGHQPPEQSGMSVEALPYYVEELRQRYNESHPRVTLVNAALLPEATNYRATAWFVHPENLSTYGLPAHMAGTTRIGPEPHWGVLEHLKKLGLAHLLVSRQVPALTLGKLLDLHQACRLGFLKIDAEGMDELLLRAYVKYLWEHPPCWADGIEFEVNHFLKSSKTIDVWTALERLGYRMISIRDPLEAGVARMVHEPPTDARHLARPLPDMIPPAPQILHMLLPCFFSDPFACEATEVDLEQTLHRWRATLPGWRLRVWSPSRLVEALASLPDEWPMILTADVGGNEAVPVFAAKYQLLAYFGGVFVPWSLEPPRWLSAVLSSTAWSSFQIWDTGINFRVKHGLLIMGAAFHPVLQSLAHSIFWEAGYRKPASLAELELRLLKESWTSWSTDPVPIAQTNFSARRLWELAAAASGADPWDRPAKDLKQGPRLPPSGKASFRFGIPSQPFLDFHSFGAASQARAALYSEAWERSVDALKAIGGTCVEVDYAPFQEAANLLYQGPWVAERLSSVADWASDPEVVHPIVRKIAEHGTEWSAQQCFEAIYRLQQLRIEAQEAMSSTQAEVLVTPTVGATYTIEDVLADPVALNTQLGRYTNHMNLLDLCGIAVPTVLSSDAPCLPFGVTISAAAGHDAFICDIAQRLHAASKLTVGALQSSVQDVSAAVEATQGKHFGALPADVETFEVAVCGAHMEGLPLSWQLTERGGRFVRRARTAPRYRLVAFDMKPPRPGLVDSSSGASIELEIWELPAAAFGSFMKLVASPLGIGWIELEDGSRVQGFRQVDVGANSTGLVNAGGDPPSDITSYGSWRNFLKK</sequence>
<evidence type="ECO:0000256" key="5">
    <source>
        <dbReference type="SAM" id="Phobius"/>
    </source>
</evidence>
<keyword evidence="5" id="KW-1133">Transmembrane helix</keyword>
<dbReference type="SUPFAM" id="SSF103506">
    <property type="entry name" value="Mitochondrial carrier"/>
    <property type="match status" value="1"/>
</dbReference>
<feature type="domain" description="Amidase" evidence="6">
    <location>
        <begin position="638"/>
        <end position="844"/>
    </location>
</feature>
<reference evidence="8 9" key="1">
    <citation type="submission" date="2024-02" db="EMBL/GenBank/DDBJ databases">
        <authorList>
            <person name="Chen Y."/>
            <person name="Shah S."/>
            <person name="Dougan E. K."/>
            <person name="Thang M."/>
            <person name="Chan C."/>
        </authorList>
    </citation>
    <scope>NUCLEOTIDE SEQUENCE [LARGE SCALE GENOMIC DNA]</scope>
</reference>